<evidence type="ECO:0000256" key="6">
    <source>
        <dbReference type="RuleBase" id="RU000354"/>
    </source>
</evidence>
<feature type="domain" description="TGF-beta family profile" evidence="9">
    <location>
        <begin position="279"/>
        <end position="400"/>
    </location>
</feature>
<evidence type="ECO:0000256" key="7">
    <source>
        <dbReference type="SAM" id="MobiDB-lite"/>
    </source>
</evidence>
<dbReference type="Pfam" id="PF00019">
    <property type="entry name" value="TGF_beta"/>
    <property type="match status" value="1"/>
</dbReference>
<dbReference type="AlphaFoldDB" id="A0A1D2MTN2"/>
<comment type="caution">
    <text evidence="10">The sequence shown here is derived from an EMBL/GenBank/DDBJ whole genome shotgun (WGS) entry which is preliminary data.</text>
</comment>
<dbReference type="Gene3D" id="2.10.90.10">
    <property type="entry name" value="Cystine-knot cytokines"/>
    <property type="match status" value="1"/>
</dbReference>
<dbReference type="STRING" id="48709.A0A1D2MTN2"/>
<dbReference type="EMBL" id="LJIJ01000558">
    <property type="protein sequence ID" value="ODM96258.1"/>
    <property type="molecule type" value="Genomic_DNA"/>
</dbReference>
<keyword evidence="3" id="KW-0964">Secreted</keyword>
<feature type="region of interest" description="Disordered" evidence="7">
    <location>
        <begin position="54"/>
        <end position="79"/>
    </location>
</feature>
<evidence type="ECO:0000256" key="1">
    <source>
        <dbReference type="ARBA" id="ARBA00004613"/>
    </source>
</evidence>
<dbReference type="InterPro" id="IPR015615">
    <property type="entry name" value="TGF-beta-rel"/>
</dbReference>
<evidence type="ECO:0000256" key="3">
    <source>
        <dbReference type="ARBA" id="ARBA00022525"/>
    </source>
</evidence>
<evidence type="ECO:0000256" key="4">
    <source>
        <dbReference type="ARBA" id="ARBA00022729"/>
    </source>
</evidence>
<evidence type="ECO:0000256" key="8">
    <source>
        <dbReference type="SAM" id="SignalP"/>
    </source>
</evidence>
<accession>A0A1D2MTN2</accession>
<dbReference type="CDD" id="cd13756">
    <property type="entry name" value="TGF_beta_BMPs_GDFs"/>
    <property type="match status" value="1"/>
</dbReference>
<dbReference type="Proteomes" id="UP000094527">
    <property type="component" value="Unassembled WGS sequence"/>
</dbReference>
<dbReference type="InterPro" id="IPR001839">
    <property type="entry name" value="TGF-b_C"/>
</dbReference>
<feature type="signal peptide" evidence="8">
    <location>
        <begin position="1"/>
        <end position="22"/>
    </location>
</feature>
<name>A0A1D2MTN2_ORCCI</name>
<protein>
    <submittedName>
        <fullName evidence="10">Bone morphogenetic protein 4</fullName>
    </submittedName>
</protein>
<sequence>MELVYISKFVLIFSVLFNLSTSESDSNSSSSSSSSESNEIIARLEIMSIAELDQENSVSGEKRSSSHHYSMEKQSKRSRPSKYMNMLLKQIVSSNPSSHPPNGNGGTVSLKIQDRIFEKPRDRLFYAWMPTETKETSSGRSTVLFQQILPRDNFGNFTASQIVLTLQDNAELDVDATTQISMFTHWENEVLEQELMQTQSITREKKFYTFDVKEYIESRLKHNLTHSNFVRISFQVTVRHARSRMVDFEKLFDVHVDRPFIIFFYHDFLPMEITSTDKRSSRKSRSIPDRSSSQCQRRSFEVLPEEVHWMNVVSPEKLDLGYCSGGCPTPLQDQRYNITLHSFLLDRYRMQAMFNVPSDFPHSGCIPVTYKSISVLEQIGPDEFEASIVHDISVASCGCRY</sequence>
<dbReference type="SMART" id="SM00204">
    <property type="entry name" value="TGFB"/>
    <property type="match status" value="1"/>
</dbReference>
<reference evidence="10 11" key="1">
    <citation type="journal article" date="2016" name="Genome Biol. Evol.">
        <title>Gene Family Evolution Reflects Adaptation to Soil Environmental Stressors in the Genome of the Collembolan Orchesella cincta.</title>
        <authorList>
            <person name="Faddeeva-Vakhrusheva A."/>
            <person name="Derks M.F."/>
            <person name="Anvar S.Y."/>
            <person name="Agamennone V."/>
            <person name="Suring W."/>
            <person name="Smit S."/>
            <person name="van Straalen N.M."/>
            <person name="Roelofs D."/>
        </authorList>
    </citation>
    <scope>NUCLEOTIDE SEQUENCE [LARGE SCALE GENOMIC DNA]</scope>
    <source>
        <tissue evidence="10">Mixed pool</tissue>
    </source>
</reference>
<evidence type="ECO:0000259" key="9">
    <source>
        <dbReference type="PROSITE" id="PS51362"/>
    </source>
</evidence>
<keyword evidence="11" id="KW-1185">Reference proteome</keyword>
<dbReference type="PANTHER" id="PTHR11848">
    <property type="entry name" value="TGF-BETA FAMILY"/>
    <property type="match status" value="1"/>
</dbReference>
<feature type="compositionally biased region" description="Basic and acidic residues" evidence="7">
    <location>
        <begin position="60"/>
        <end position="75"/>
    </location>
</feature>
<keyword evidence="6" id="KW-0339">Growth factor</keyword>
<dbReference type="PANTHER" id="PTHR11848:SF263">
    <property type="entry name" value="PROTEIN DECAPENTAPLEGIC"/>
    <property type="match status" value="1"/>
</dbReference>
<feature type="chain" id="PRO_5008904537" evidence="8">
    <location>
        <begin position="23"/>
        <end position="401"/>
    </location>
</feature>
<dbReference type="GO" id="GO:0008083">
    <property type="term" value="F:growth factor activity"/>
    <property type="evidence" value="ECO:0007669"/>
    <property type="project" value="UniProtKB-KW"/>
</dbReference>
<evidence type="ECO:0000256" key="5">
    <source>
        <dbReference type="ARBA" id="ARBA00023180"/>
    </source>
</evidence>
<dbReference type="OrthoDB" id="10030979at2759"/>
<proteinExistence type="inferred from homology"/>
<evidence type="ECO:0000313" key="10">
    <source>
        <dbReference type="EMBL" id="ODM96258.1"/>
    </source>
</evidence>
<comment type="similarity">
    <text evidence="2 6">Belongs to the TGF-beta family.</text>
</comment>
<comment type="subcellular location">
    <subcellularLocation>
        <location evidence="1">Secreted</location>
    </subcellularLocation>
</comment>
<keyword evidence="5" id="KW-0325">Glycoprotein</keyword>
<evidence type="ECO:0000313" key="11">
    <source>
        <dbReference type="Proteomes" id="UP000094527"/>
    </source>
</evidence>
<organism evidence="10 11">
    <name type="scientific">Orchesella cincta</name>
    <name type="common">Springtail</name>
    <name type="synonym">Podura cincta</name>
    <dbReference type="NCBI Taxonomy" id="48709"/>
    <lineage>
        <taxon>Eukaryota</taxon>
        <taxon>Metazoa</taxon>
        <taxon>Ecdysozoa</taxon>
        <taxon>Arthropoda</taxon>
        <taxon>Hexapoda</taxon>
        <taxon>Collembola</taxon>
        <taxon>Entomobryomorpha</taxon>
        <taxon>Entomobryoidea</taxon>
        <taxon>Orchesellidae</taxon>
        <taxon>Orchesellinae</taxon>
        <taxon>Orchesella</taxon>
    </lineage>
</organism>
<dbReference type="GO" id="GO:0005615">
    <property type="term" value="C:extracellular space"/>
    <property type="evidence" value="ECO:0007669"/>
    <property type="project" value="TreeGrafter"/>
</dbReference>
<dbReference type="InterPro" id="IPR029034">
    <property type="entry name" value="Cystine-knot_cytokine"/>
</dbReference>
<gene>
    <name evidence="10" type="ORF">Ocin01_10424</name>
</gene>
<dbReference type="GO" id="GO:0005125">
    <property type="term" value="F:cytokine activity"/>
    <property type="evidence" value="ECO:0007669"/>
    <property type="project" value="TreeGrafter"/>
</dbReference>
<dbReference type="SUPFAM" id="SSF57501">
    <property type="entry name" value="Cystine-knot cytokines"/>
    <property type="match status" value="1"/>
</dbReference>
<keyword evidence="4 8" id="KW-0732">Signal</keyword>
<evidence type="ECO:0000256" key="2">
    <source>
        <dbReference type="ARBA" id="ARBA00006656"/>
    </source>
</evidence>
<dbReference type="PROSITE" id="PS51362">
    <property type="entry name" value="TGF_BETA_2"/>
    <property type="match status" value="1"/>
</dbReference>
<dbReference type="OMA" id="THADIEW"/>